<protein>
    <submittedName>
        <fullName evidence="5">Carbon-monoxide dehydrogenase large subunit</fullName>
    </submittedName>
</protein>
<dbReference type="SUPFAM" id="SSF54665">
    <property type="entry name" value="CO dehydrogenase molybdoprotein N-domain-like"/>
    <property type="match status" value="1"/>
</dbReference>
<dbReference type="InterPro" id="IPR036856">
    <property type="entry name" value="Ald_Oxase/Xan_DH_a/b_sf"/>
</dbReference>
<feature type="domain" description="Aldehyde oxidase/xanthine dehydrogenase a/b hammerhead" evidence="4">
    <location>
        <begin position="20"/>
        <end position="140"/>
    </location>
</feature>
<evidence type="ECO:0000313" key="6">
    <source>
        <dbReference type="Proteomes" id="UP000198615"/>
    </source>
</evidence>
<evidence type="ECO:0000256" key="1">
    <source>
        <dbReference type="ARBA" id="ARBA00022505"/>
    </source>
</evidence>
<dbReference type="InterPro" id="IPR016208">
    <property type="entry name" value="Ald_Oxase/xanthine_DH-like"/>
</dbReference>
<dbReference type="Pfam" id="PF20256">
    <property type="entry name" value="MoCoBD_2"/>
    <property type="match status" value="1"/>
</dbReference>
<dbReference type="RefSeq" id="WP_093151693.1">
    <property type="nucleotide sequence ID" value="NZ_FNBW01000009.1"/>
</dbReference>
<dbReference type="GO" id="GO:0005506">
    <property type="term" value="F:iron ion binding"/>
    <property type="evidence" value="ECO:0007669"/>
    <property type="project" value="InterPro"/>
</dbReference>
<evidence type="ECO:0000259" key="4">
    <source>
        <dbReference type="SMART" id="SM01008"/>
    </source>
</evidence>
<dbReference type="InterPro" id="IPR008274">
    <property type="entry name" value="AldOxase/xan_DH_MoCoBD1"/>
</dbReference>
<evidence type="ECO:0000313" key="5">
    <source>
        <dbReference type="EMBL" id="SDG04471.1"/>
    </source>
</evidence>
<accession>A0A8G2BLF9</accession>
<reference evidence="5 6" key="1">
    <citation type="submission" date="2016-10" db="EMBL/GenBank/DDBJ databases">
        <authorList>
            <person name="Varghese N."/>
            <person name="Submissions S."/>
        </authorList>
    </citation>
    <scope>NUCLEOTIDE SEQUENCE [LARGE SCALE GENOMIC DNA]</scope>
    <source>
        <strain evidence="5 6">DSM 18839</strain>
    </source>
</reference>
<dbReference type="InterPro" id="IPR037165">
    <property type="entry name" value="AldOxase/xan_DH_Mopterin-bd_sf"/>
</dbReference>
<dbReference type="OrthoDB" id="9758509at2"/>
<keyword evidence="6" id="KW-1185">Reference proteome</keyword>
<dbReference type="Gene3D" id="3.30.365.10">
    <property type="entry name" value="Aldehyde oxidase/xanthine dehydrogenase, molybdopterin binding domain"/>
    <property type="match status" value="4"/>
</dbReference>
<dbReference type="SUPFAM" id="SSF56003">
    <property type="entry name" value="Molybdenum cofactor-binding domain"/>
    <property type="match status" value="1"/>
</dbReference>
<proteinExistence type="predicted"/>
<organism evidence="5 6">
    <name type="scientific">Thalassobaculum litoreum DSM 18839</name>
    <dbReference type="NCBI Taxonomy" id="1123362"/>
    <lineage>
        <taxon>Bacteria</taxon>
        <taxon>Pseudomonadati</taxon>
        <taxon>Pseudomonadota</taxon>
        <taxon>Alphaproteobacteria</taxon>
        <taxon>Rhodospirillales</taxon>
        <taxon>Thalassobaculaceae</taxon>
        <taxon>Thalassobaculum</taxon>
    </lineage>
</organism>
<keyword evidence="1" id="KW-0500">Molybdenum</keyword>
<dbReference type="AlphaFoldDB" id="A0A8G2BLF9"/>
<evidence type="ECO:0000256" key="2">
    <source>
        <dbReference type="ARBA" id="ARBA00023002"/>
    </source>
</evidence>
<dbReference type="Pfam" id="PF01315">
    <property type="entry name" value="Ald_Xan_dh_C"/>
    <property type="match status" value="1"/>
</dbReference>
<dbReference type="Pfam" id="PF02738">
    <property type="entry name" value="MoCoBD_1"/>
    <property type="match status" value="1"/>
</dbReference>
<dbReference type="SMART" id="SM01008">
    <property type="entry name" value="Ald_Xan_dh_C"/>
    <property type="match status" value="1"/>
</dbReference>
<evidence type="ECO:0000256" key="3">
    <source>
        <dbReference type="ARBA" id="ARBA00053029"/>
    </source>
</evidence>
<dbReference type="PANTHER" id="PTHR11908:SF132">
    <property type="entry name" value="ALDEHYDE OXIDASE 1-RELATED"/>
    <property type="match status" value="1"/>
</dbReference>
<dbReference type="InterPro" id="IPR000674">
    <property type="entry name" value="Ald_Oxase/Xan_DH_a/b"/>
</dbReference>
<keyword evidence="2" id="KW-0560">Oxidoreductase</keyword>
<dbReference type="Gene3D" id="3.90.1170.50">
    <property type="entry name" value="Aldehyde oxidase/xanthine dehydrogenase, a/b hammerhead"/>
    <property type="match status" value="1"/>
</dbReference>
<dbReference type="Proteomes" id="UP000198615">
    <property type="component" value="Unassembled WGS sequence"/>
</dbReference>
<name>A0A8G2BLF9_9PROT</name>
<comment type="caution">
    <text evidence="5">The sequence shown here is derived from an EMBL/GenBank/DDBJ whole genome shotgun (WGS) entry which is preliminary data.</text>
</comment>
<dbReference type="FunFam" id="3.30.365.10:FF:000001">
    <property type="entry name" value="Xanthine dehydrogenase oxidase"/>
    <property type="match status" value="1"/>
</dbReference>
<dbReference type="InterPro" id="IPR046867">
    <property type="entry name" value="AldOxase/xan_DH_MoCoBD2"/>
</dbReference>
<comment type="cofactor">
    <cofactor evidence="3">
        <name>Mo-molybdopterin cytosine dinucleotide</name>
        <dbReference type="ChEBI" id="CHEBI:71308"/>
    </cofactor>
</comment>
<dbReference type="PANTHER" id="PTHR11908">
    <property type="entry name" value="XANTHINE DEHYDROGENASE"/>
    <property type="match status" value="1"/>
</dbReference>
<dbReference type="EMBL" id="FNBW01000009">
    <property type="protein sequence ID" value="SDG04471.1"/>
    <property type="molecule type" value="Genomic_DNA"/>
</dbReference>
<gene>
    <name evidence="5" type="ORF">SAMN05660686_03184</name>
</gene>
<sequence length="776" mass="81095">MAKFGIGQTMKRLEDQRFLTGTGQYTDDVPIDGVLTAYVLRSPIAHGDITALDVSAAKSAPGVKLVLTGADVAADGLKPMPCGALLKGIGGKKAVGPDYPLLVGDRVRHVGDAVALIVADTMDQARDAAELIEVDYAELPAVPGLAAVDNGTTLWEAAPGNLCLDWETGDAEAVEKGFAKAARVAELKLVNNRIIVNSIEPRGAAAVVDDATGESTLYVSTQGPHGVRDVIADVLNMDAAKIRCVSPDVGGGFGMKIFPYREHALVLWAAKKLGRPVKWISDRSEAFISDTQGRDHVSHARLAMDDNGRFLALSVDTKADLGAYLSLYGPAIPTVAGSGMLAGLYTTPAIHVRVRNYFTNTLPVDAYRGAGRPEAAYLVERLVDVAAKVAGLPRDEIRRRNFIPASSMPFTTALGETYDSGDFAAHLDKALAKADWAGIDARKAESAKAGKLRGIGISTYVEACGGGGPEWSDMRIEPDGTIVVPIGTRSTGQGHETAYTQLVSEAFGVDNEMVKVIQGDTAAIENGSGTDGSRSLPAGGSALHMAIQSVSAKARMLASYLLEAADSDLELADGKFTVVGTDKSITLGELATAANDPSKLPEGIEPGLEAKEMYKPAASTYPNGTHVCEVEVDPDTGRVKLIQFTVVDDFGEVVNPTLLEGQVHGGVAQGVGQALYERTVYDDNGQLVTGSLVDYCLPRSVDVPPVSFSMSPTRCATNPLGVKGCGEAGAIGAPPAVINAILDALAPAGVTDIDMPATPDRIWAALQAARPAAAAE</sequence>
<dbReference type="GO" id="GO:0016491">
    <property type="term" value="F:oxidoreductase activity"/>
    <property type="evidence" value="ECO:0007669"/>
    <property type="project" value="UniProtKB-KW"/>
</dbReference>